<evidence type="ECO:0000313" key="2">
    <source>
        <dbReference type="Proteomes" id="UP000827284"/>
    </source>
</evidence>
<evidence type="ECO:0000313" key="1">
    <source>
        <dbReference type="EMBL" id="GJJ78376.1"/>
    </source>
</evidence>
<comment type="caution">
    <text evidence="1">The sequence shown here is derived from an EMBL/GenBank/DDBJ whole genome shotgun (WGS) entry which is preliminary data.</text>
</comment>
<proteinExistence type="predicted"/>
<name>A0A9P3HKM0_9FUNG</name>
<gene>
    <name evidence="1" type="ORF">EMPS_10735</name>
</gene>
<dbReference type="AlphaFoldDB" id="A0A9P3HKM0"/>
<reference evidence="1" key="1">
    <citation type="submission" date="2021-11" db="EMBL/GenBank/DDBJ databases">
        <authorList>
            <person name="Herlambang A."/>
            <person name="Guo Y."/>
            <person name="Takashima Y."/>
            <person name="Nishizawa T."/>
        </authorList>
    </citation>
    <scope>NUCLEOTIDE SEQUENCE</scope>
    <source>
        <strain evidence="1">E1425</strain>
    </source>
</reference>
<dbReference type="OrthoDB" id="2371100at2759"/>
<dbReference type="PANTHER" id="PTHR47679">
    <property type="entry name" value="PROTEIN TORNADO 1"/>
    <property type="match status" value="1"/>
</dbReference>
<sequence>MTLIQEENITNDLDDCQYFEWSAGGDVHGILAEMDPDSGKKVVYLSDIQEVFRGEFFIKNGIMVVPSLKDKSRKYDLNNHDIDSLEVSIESLGGVNRRLAGQLLTGISEIAHTVEEVRDIQQRNQEGLVDMMKTTHNWLALILERANSIFRLTYELHEYPIPRLFVVLPARNSFRDRINPLVDKYRLYFLCECDTSSSGDSNKSRPHIHFAKHDGYDIDRPSEFFQKYGPYILTLLQLLRYSVLAVGFVVSQIAGVGQGLQDGIEEIENATRKQLTQKVDEAIGFLKDMPSKDRINSAEDAEDETLEVEQIEALEGADLRHLASFLKNRDTTQVLGNLYRLARPNGTIKWVCLDHYRDEIRDLVSRGTPSTVLAKVMAGHELQSFTIRNCGEFLVQAEKLHITNQLRRIHLGTGIEGRSQVGLISSLVKKSPRLRHLTIQLPDLHAVRTLFANAKPYQFRGYSVLEVQLDTGENLTGCIQNHEFSSIHLVAMDCSKQMPILPFVTKMTTSVHSETDLHYLGQFSGKDSRLKEIDVEVAVAMFFDVYSTLLQKNKGIRTVYFHDKDNTLRMSDIRDPTTAEVDLLNDSVDFDRLFSIFGALPRNCGSNLVMTNEVVAILEERTQKESRLEGLWIDISLLDGRGIENAIAIIQRSNLKDLFIWNNDDLMLENPPSEATLG</sequence>
<dbReference type="Proteomes" id="UP000827284">
    <property type="component" value="Unassembled WGS sequence"/>
</dbReference>
<organism evidence="1 2">
    <name type="scientific">Entomortierella parvispora</name>
    <dbReference type="NCBI Taxonomy" id="205924"/>
    <lineage>
        <taxon>Eukaryota</taxon>
        <taxon>Fungi</taxon>
        <taxon>Fungi incertae sedis</taxon>
        <taxon>Mucoromycota</taxon>
        <taxon>Mortierellomycotina</taxon>
        <taxon>Mortierellomycetes</taxon>
        <taxon>Mortierellales</taxon>
        <taxon>Mortierellaceae</taxon>
        <taxon>Entomortierella</taxon>
    </lineage>
</organism>
<accession>A0A9P3HKM0</accession>
<dbReference type="EMBL" id="BQFW01000015">
    <property type="protein sequence ID" value="GJJ78376.1"/>
    <property type="molecule type" value="Genomic_DNA"/>
</dbReference>
<protein>
    <submittedName>
        <fullName evidence="1">Uncharacterized protein</fullName>
    </submittedName>
</protein>
<dbReference type="PANTHER" id="PTHR47679:SF2">
    <property type="entry name" value="C-TERMINAL OF ROC (COR) DOMAIN-CONTAINING PROTEIN"/>
    <property type="match status" value="1"/>
</dbReference>
<reference evidence="1" key="2">
    <citation type="journal article" date="2022" name="Microbiol. Resour. Announc.">
        <title>Whole-Genome Sequence of Entomortierella parvispora E1425, a Mucoromycotan Fungus Associated with Burkholderiaceae-Related Endosymbiotic Bacteria.</title>
        <authorList>
            <person name="Herlambang A."/>
            <person name="Guo Y."/>
            <person name="Takashima Y."/>
            <person name="Narisawa K."/>
            <person name="Ohta H."/>
            <person name="Nishizawa T."/>
        </authorList>
    </citation>
    <scope>NUCLEOTIDE SEQUENCE</scope>
    <source>
        <strain evidence="1">E1425</strain>
    </source>
</reference>
<keyword evidence="2" id="KW-1185">Reference proteome</keyword>